<dbReference type="EMBL" id="CABPSO010000020">
    <property type="protein sequence ID" value="VVE72610.1"/>
    <property type="molecule type" value="Genomic_DNA"/>
</dbReference>
<dbReference type="KEGG" id="ppnm:LV28_14280"/>
<proteinExistence type="predicted"/>
<protein>
    <submittedName>
        <fullName evidence="2">Uncharacterized protein</fullName>
    </submittedName>
</protein>
<evidence type="ECO:0000313" key="5">
    <source>
        <dbReference type="Proteomes" id="UP000361468"/>
    </source>
</evidence>
<evidence type="ECO:0000313" key="2">
    <source>
        <dbReference type="EMBL" id="SUA78702.1"/>
    </source>
</evidence>
<reference evidence="3 5" key="2">
    <citation type="submission" date="2019-08" db="EMBL/GenBank/DDBJ databases">
        <authorList>
            <person name="Peeters C."/>
        </authorList>
    </citation>
    <scope>NUCLEOTIDE SEQUENCE [LARGE SCALE GENOMIC DNA]</scope>
    <source>
        <strain evidence="3 5">LMG 31119</strain>
    </source>
</reference>
<keyword evidence="5" id="KW-1185">Reference proteome</keyword>
<evidence type="ECO:0000313" key="3">
    <source>
        <dbReference type="EMBL" id="VVE72610.1"/>
    </source>
</evidence>
<accession>A0A378YNF9</accession>
<evidence type="ECO:0000313" key="4">
    <source>
        <dbReference type="Proteomes" id="UP000254573"/>
    </source>
</evidence>
<reference evidence="2 4" key="1">
    <citation type="submission" date="2018-06" db="EMBL/GenBank/DDBJ databases">
        <authorList>
            <consortium name="Pathogen Informatics"/>
            <person name="Doyle S."/>
        </authorList>
    </citation>
    <scope>NUCLEOTIDE SEQUENCE [LARGE SCALE GENOMIC DNA]</scope>
    <source>
        <strain evidence="2 4">NCTC13160</strain>
    </source>
</reference>
<feature type="region of interest" description="Disordered" evidence="1">
    <location>
        <begin position="1"/>
        <end position="21"/>
    </location>
</feature>
<feature type="compositionally biased region" description="Pro residues" evidence="1">
    <location>
        <begin position="8"/>
        <end position="17"/>
    </location>
</feature>
<name>A0A378YNF9_9BURK</name>
<dbReference type="AlphaFoldDB" id="A0A378YNF9"/>
<dbReference type="Proteomes" id="UP000361468">
    <property type="component" value="Unassembled WGS sequence"/>
</dbReference>
<sequence>MPNINDALPPPQPPPAPSGAAQSCHQLASAMRLTDDIMQCRVQLNRFRENQEVILQKIASLTAQREDMARSGVTLSPEQEARFQASLAECKQLNNYAFSLLPTNEQIRRAFAGLDLDTDTDSDTASDSDDDSDSANGTDTDVRTEAGPVPPSAQ</sequence>
<dbReference type="RefSeq" id="WP_038619314.1">
    <property type="nucleotide sequence ID" value="NZ_CABPSO010000020.1"/>
</dbReference>
<organism evidence="2 4">
    <name type="scientific">Pandoraea pnomenusa</name>
    <dbReference type="NCBI Taxonomy" id="93220"/>
    <lineage>
        <taxon>Bacteria</taxon>
        <taxon>Pseudomonadati</taxon>
        <taxon>Pseudomonadota</taxon>
        <taxon>Betaproteobacteria</taxon>
        <taxon>Burkholderiales</taxon>
        <taxon>Burkholderiaceae</taxon>
        <taxon>Pandoraea</taxon>
    </lineage>
</organism>
<dbReference type="EMBL" id="UGSG01000001">
    <property type="protein sequence ID" value="SUA78702.1"/>
    <property type="molecule type" value="Genomic_DNA"/>
</dbReference>
<dbReference type="Proteomes" id="UP000254573">
    <property type="component" value="Unassembled WGS sequence"/>
</dbReference>
<gene>
    <name evidence="2" type="ORF">NCTC13160_02816</name>
    <name evidence="3" type="ORF">PPN31119_04322</name>
</gene>
<evidence type="ECO:0000256" key="1">
    <source>
        <dbReference type="SAM" id="MobiDB-lite"/>
    </source>
</evidence>
<feature type="compositionally biased region" description="Acidic residues" evidence="1">
    <location>
        <begin position="116"/>
        <end position="133"/>
    </location>
</feature>
<feature type="region of interest" description="Disordered" evidence="1">
    <location>
        <begin position="116"/>
        <end position="154"/>
    </location>
</feature>